<protein>
    <recommendedName>
        <fullName evidence="9">Protoheme IX farnesyltransferase</fullName>
        <ecNumber evidence="9">2.5.1.141</ecNumber>
    </recommendedName>
    <alternativeName>
        <fullName evidence="9">Heme B farnesyltransferase</fullName>
    </alternativeName>
    <alternativeName>
        <fullName evidence="9">Heme O synthase</fullName>
    </alternativeName>
</protein>
<dbReference type="Gene3D" id="1.10.357.140">
    <property type="entry name" value="UbiA prenyltransferase"/>
    <property type="match status" value="1"/>
</dbReference>
<dbReference type="InterPro" id="IPR000537">
    <property type="entry name" value="UbiA_prenyltransferase"/>
</dbReference>
<evidence type="ECO:0000313" key="11">
    <source>
        <dbReference type="Proteomes" id="UP000249134"/>
    </source>
</evidence>
<dbReference type="InterPro" id="IPR044878">
    <property type="entry name" value="UbiA_sf"/>
</dbReference>
<dbReference type="GO" id="GO:0008495">
    <property type="term" value="F:protoheme IX farnesyltransferase activity"/>
    <property type="evidence" value="ECO:0007669"/>
    <property type="project" value="UniProtKB-UniRule"/>
</dbReference>
<dbReference type="AlphaFoldDB" id="A0A2X4VVY8"/>
<comment type="miscellaneous">
    <text evidence="9">Carbon 2 of the heme B porphyrin ring is defined according to the Fischer nomenclature.</text>
</comment>
<comment type="subunit">
    <text evidence="9">Interacts with CtaA.</text>
</comment>
<evidence type="ECO:0000256" key="8">
    <source>
        <dbReference type="ARBA" id="ARBA00047690"/>
    </source>
</evidence>
<reference evidence="10 11" key="1">
    <citation type="submission" date="2018-06" db="EMBL/GenBank/DDBJ databases">
        <authorList>
            <consortium name="Pathogen Informatics"/>
            <person name="Doyle S."/>
        </authorList>
    </citation>
    <scope>NUCLEOTIDE SEQUENCE [LARGE SCALE GENOMIC DNA]</scope>
    <source>
        <strain evidence="10 11">NCTC4824</strain>
    </source>
</reference>
<dbReference type="UniPathway" id="UPA00834">
    <property type="reaction ID" value="UER00712"/>
</dbReference>
<dbReference type="Pfam" id="PF01040">
    <property type="entry name" value="UbiA"/>
    <property type="match status" value="1"/>
</dbReference>
<keyword evidence="2 9" id="KW-1003">Cell membrane</keyword>
<keyword evidence="5 9" id="KW-1133">Transmembrane helix</keyword>
<dbReference type="KEGG" id="blen:NCTC4824_01335"/>
<feature type="transmembrane region" description="Helical" evidence="9">
    <location>
        <begin position="38"/>
        <end position="56"/>
    </location>
</feature>
<dbReference type="EC" id="2.5.1.141" evidence="9"/>
<organism evidence="10 11">
    <name type="scientific">Lederbergia lenta</name>
    <name type="common">Bacillus lentus</name>
    <dbReference type="NCBI Taxonomy" id="1467"/>
    <lineage>
        <taxon>Bacteria</taxon>
        <taxon>Bacillati</taxon>
        <taxon>Bacillota</taxon>
        <taxon>Bacilli</taxon>
        <taxon>Bacillales</taxon>
        <taxon>Bacillaceae</taxon>
        <taxon>Lederbergia</taxon>
    </lineage>
</organism>
<proteinExistence type="inferred from homology"/>
<comment type="catalytic activity">
    <reaction evidence="8 9">
        <text>heme b + (2E,6E)-farnesyl diphosphate + H2O = Fe(II)-heme o + diphosphate</text>
        <dbReference type="Rhea" id="RHEA:28070"/>
        <dbReference type="ChEBI" id="CHEBI:15377"/>
        <dbReference type="ChEBI" id="CHEBI:33019"/>
        <dbReference type="ChEBI" id="CHEBI:60344"/>
        <dbReference type="ChEBI" id="CHEBI:60530"/>
        <dbReference type="ChEBI" id="CHEBI:175763"/>
        <dbReference type="EC" id="2.5.1.141"/>
    </reaction>
</comment>
<keyword evidence="3 9" id="KW-0808">Transferase</keyword>
<dbReference type="CDD" id="cd13957">
    <property type="entry name" value="PT_UbiA_Cox10"/>
    <property type="match status" value="1"/>
</dbReference>
<keyword evidence="7 9" id="KW-0472">Membrane</keyword>
<evidence type="ECO:0000256" key="3">
    <source>
        <dbReference type="ARBA" id="ARBA00022679"/>
    </source>
</evidence>
<feature type="transmembrane region" description="Helical" evidence="9">
    <location>
        <begin position="254"/>
        <end position="278"/>
    </location>
</feature>
<feature type="transmembrane region" description="Helical" evidence="9">
    <location>
        <begin position="290"/>
        <end position="312"/>
    </location>
</feature>
<evidence type="ECO:0000313" key="10">
    <source>
        <dbReference type="EMBL" id="SQI54529.1"/>
    </source>
</evidence>
<dbReference type="PROSITE" id="PS00943">
    <property type="entry name" value="UBIA"/>
    <property type="match status" value="1"/>
</dbReference>
<evidence type="ECO:0000256" key="1">
    <source>
        <dbReference type="ARBA" id="ARBA00004141"/>
    </source>
</evidence>
<keyword evidence="4 9" id="KW-0812">Transmembrane</keyword>
<evidence type="ECO:0000256" key="7">
    <source>
        <dbReference type="ARBA" id="ARBA00023136"/>
    </source>
</evidence>
<dbReference type="GO" id="GO:0048034">
    <property type="term" value="P:heme O biosynthetic process"/>
    <property type="evidence" value="ECO:0007669"/>
    <property type="project" value="UniProtKB-UniRule"/>
</dbReference>
<feature type="transmembrane region" description="Helical" evidence="9">
    <location>
        <begin position="138"/>
        <end position="155"/>
    </location>
</feature>
<dbReference type="InterPro" id="IPR030470">
    <property type="entry name" value="UbiA_prenylTrfase_CS"/>
</dbReference>
<evidence type="ECO:0000256" key="6">
    <source>
        <dbReference type="ARBA" id="ARBA00023133"/>
    </source>
</evidence>
<feature type="transmembrane region" description="Helical" evidence="9">
    <location>
        <begin position="176"/>
        <end position="200"/>
    </location>
</feature>
<keyword evidence="6 9" id="KW-0350">Heme biosynthesis</keyword>
<dbReference type="GO" id="GO:0005886">
    <property type="term" value="C:plasma membrane"/>
    <property type="evidence" value="ECO:0007669"/>
    <property type="project" value="UniProtKB-SubCell"/>
</dbReference>
<dbReference type="STRING" id="1348624.GCA_001591545_00428"/>
<comment type="subcellular location">
    <subcellularLocation>
        <location evidence="9">Cell membrane</location>
        <topology evidence="9">Multi-pass membrane protein</topology>
    </subcellularLocation>
    <subcellularLocation>
        <location evidence="1">Membrane</location>
        <topology evidence="1">Multi-pass membrane protein</topology>
    </subcellularLocation>
</comment>
<evidence type="ECO:0000256" key="5">
    <source>
        <dbReference type="ARBA" id="ARBA00022989"/>
    </source>
</evidence>
<comment type="similarity">
    <text evidence="9">Belongs to the UbiA prenyltransferase family. Protoheme IX farnesyltransferase subfamily.</text>
</comment>
<sequence>MSKYGTPSPQMVQKSVLSEQQNSSSIITDLKALFKAKVLILNVLPVFCGYWLALYFNHTSIGAHWDLFWLTMIGSTLVMAGALVLNNWYDVDIDTVMERTKERPTVTGNFSLKFVLWLGISLSVLGFIFLLFTTIEATIYAFIGWFTYVVLYTMWSKRKYTLNTVIGSISGAVTPLIGWTVIASGLHIIPIVLALIIFIWQMPHTFAIAMKKYDDYKAANVAMLPVVHGFDVTKRQILVYVTCLLPFPIFLESLGFGFIIIATLLNIGWIVLSVRGFFTKDDMKWAHMVFLYSVNYLMVLFLLMIIVTLPVFN</sequence>
<evidence type="ECO:0000256" key="2">
    <source>
        <dbReference type="ARBA" id="ARBA00022475"/>
    </source>
</evidence>
<dbReference type="PANTHER" id="PTHR43448:SF2">
    <property type="entry name" value="PROTOHEME IX FARNESYLTRANSFERASE, MITOCHONDRIAL"/>
    <property type="match status" value="1"/>
</dbReference>
<evidence type="ECO:0000256" key="9">
    <source>
        <dbReference type="HAMAP-Rule" id="MF_00154"/>
    </source>
</evidence>
<dbReference type="Proteomes" id="UP000249134">
    <property type="component" value="Chromosome 1"/>
</dbReference>
<feature type="transmembrane region" description="Helical" evidence="9">
    <location>
        <begin position="110"/>
        <end position="132"/>
    </location>
</feature>
<dbReference type="InterPro" id="IPR006369">
    <property type="entry name" value="Protohaem_IX_farnesylTrfase"/>
</dbReference>
<feature type="transmembrane region" description="Helical" evidence="9">
    <location>
        <begin position="68"/>
        <end position="89"/>
    </location>
</feature>
<evidence type="ECO:0000256" key="4">
    <source>
        <dbReference type="ARBA" id="ARBA00022692"/>
    </source>
</evidence>
<keyword evidence="11" id="KW-1185">Reference proteome</keyword>
<dbReference type="NCBIfam" id="TIGR01473">
    <property type="entry name" value="cyoE_ctaB"/>
    <property type="match status" value="1"/>
</dbReference>
<comment type="function">
    <text evidence="9">Converts heme B (protoheme IX) to heme O by substitution of the vinyl group on carbon 2 of heme B porphyrin ring with a hydroxyethyl farnesyl side group.</text>
</comment>
<accession>A0A2X4VVY8</accession>
<name>A0A2X4VVY8_LEDLE</name>
<dbReference type="EMBL" id="LS483476">
    <property type="protein sequence ID" value="SQI54529.1"/>
    <property type="molecule type" value="Genomic_DNA"/>
</dbReference>
<gene>
    <name evidence="10" type="primary">ctaB2</name>
    <name evidence="9" type="synonym">ctaB</name>
    <name evidence="10" type="ORF">NCTC4824_01335</name>
</gene>
<dbReference type="HAMAP" id="MF_00154">
    <property type="entry name" value="CyoE_CtaB"/>
    <property type="match status" value="1"/>
</dbReference>
<dbReference type="PANTHER" id="PTHR43448">
    <property type="entry name" value="PROTOHEME IX FARNESYLTRANSFERASE, MITOCHONDRIAL"/>
    <property type="match status" value="1"/>
</dbReference>
<comment type="pathway">
    <text evidence="9">Porphyrin-containing compound metabolism; heme O biosynthesis; heme O from protoheme: step 1/1.</text>
</comment>